<comment type="cofactor">
    <cofactor evidence="2">
        <name>Zn(2+)</name>
        <dbReference type="ChEBI" id="CHEBI:29105"/>
    </cofactor>
</comment>
<dbReference type="EMBL" id="CDSF01000088">
    <property type="protein sequence ID" value="CEO98972.1"/>
    <property type="molecule type" value="Genomic_DNA"/>
</dbReference>
<evidence type="ECO:0000256" key="3">
    <source>
        <dbReference type="ARBA" id="ARBA00004963"/>
    </source>
</evidence>
<dbReference type="GO" id="GO:0004416">
    <property type="term" value="F:hydroxyacylglutathione hydrolase activity"/>
    <property type="evidence" value="ECO:0007669"/>
    <property type="project" value="UniProtKB-EC"/>
</dbReference>
<dbReference type="PIRSF" id="PIRSF005457">
    <property type="entry name" value="Glx"/>
    <property type="match status" value="1"/>
</dbReference>
<evidence type="ECO:0000313" key="13">
    <source>
        <dbReference type="Proteomes" id="UP000039324"/>
    </source>
</evidence>
<evidence type="ECO:0000256" key="1">
    <source>
        <dbReference type="ARBA" id="ARBA00001623"/>
    </source>
</evidence>
<dbReference type="Pfam" id="PF16123">
    <property type="entry name" value="HAGH_C"/>
    <property type="match status" value="1"/>
</dbReference>
<reference evidence="12 14" key="2">
    <citation type="submission" date="2018-03" db="EMBL/GenBank/DDBJ databases">
        <authorList>
            <person name="Fogelqvist J."/>
        </authorList>
    </citation>
    <scope>NUCLEOTIDE SEQUENCE [LARGE SCALE GENOMIC DNA]</scope>
</reference>
<dbReference type="InterPro" id="IPR001279">
    <property type="entry name" value="Metallo-B-lactamas"/>
</dbReference>
<feature type="domain" description="Metallo-beta-lactamase" evidence="10">
    <location>
        <begin position="27"/>
        <end position="174"/>
    </location>
</feature>
<dbReference type="InterPro" id="IPR017782">
    <property type="entry name" value="Hydroxyacylglutathione_Hdrlase"/>
</dbReference>
<dbReference type="NCBIfam" id="TIGR03413">
    <property type="entry name" value="GSH_gloB"/>
    <property type="match status" value="1"/>
</dbReference>
<keyword evidence="8" id="KW-0862">Zinc</keyword>
<evidence type="ECO:0000313" key="12">
    <source>
        <dbReference type="EMBL" id="SPQ95743.1"/>
    </source>
</evidence>
<dbReference type="EC" id="3.1.2.6" evidence="5"/>
<proteinExistence type="inferred from homology"/>
<keyword evidence="13" id="KW-1185">Reference proteome</keyword>
<dbReference type="InterPro" id="IPR035680">
    <property type="entry name" value="Clx_II_MBL"/>
</dbReference>
<dbReference type="CDD" id="cd07723">
    <property type="entry name" value="hydroxyacylglutathione_hydrolase_MBL-fold"/>
    <property type="match status" value="1"/>
</dbReference>
<evidence type="ECO:0000256" key="8">
    <source>
        <dbReference type="ARBA" id="ARBA00022833"/>
    </source>
</evidence>
<keyword evidence="12" id="KW-0496">Mitochondrion</keyword>
<keyword evidence="6" id="KW-0479">Metal-binding</keyword>
<evidence type="ECO:0000256" key="4">
    <source>
        <dbReference type="ARBA" id="ARBA00006759"/>
    </source>
</evidence>
<evidence type="ECO:0000256" key="7">
    <source>
        <dbReference type="ARBA" id="ARBA00022801"/>
    </source>
</evidence>
<evidence type="ECO:0000313" key="11">
    <source>
        <dbReference type="EMBL" id="CEO98972.1"/>
    </source>
</evidence>
<comment type="pathway">
    <text evidence="3">Secondary metabolite metabolism; methylglyoxal degradation; (R)-lactate from methylglyoxal: step 2/2.</text>
</comment>
<dbReference type="SUPFAM" id="SSF56281">
    <property type="entry name" value="Metallo-hydrolase/oxidoreductase"/>
    <property type="match status" value="1"/>
</dbReference>
<dbReference type="InterPro" id="IPR032282">
    <property type="entry name" value="HAGH_C"/>
</dbReference>
<dbReference type="Pfam" id="PF00753">
    <property type="entry name" value="Lactamase_B"/>
    <property type="match status" value="1"/>
</dbReference>
<sequence length="259" mass="28672">MIRSQRLVQTVRVSDRLSVGVLKVLRDNYAYVVIGGGGRHRAVVDPGDRIDLQPAPTAIWLTHHHDDHVGGVVDLGPDIPVWAAFAGRHVPFHVEHSVRAGQTFAFGSDEVRVIDVSGHTMDHVAYYVPGAVFCGDALFSMGCGRVFEGRPADSMAALQRLASLPEDTLVFCGHEYTDRNAEFAMTVNPTNEALAERISQVRDLRRKGLPTIPTTIAMEKATNPFLRTWDNEIRTSLKLGSEASDLAVFTALRKRRNWF</sequence>
<dbReference type="PANTHER" id="PTHR43705">
    <property type="entry name" value="HYDROXYACYLGLUTATHIONE HYDROLASE"/>
    <property type="match status" value="1"/>
</dbReference>
<dbReference type="Proteomes" id="UP000039324">
    <property type="component" value="Unassembled WGS sequence"/>
</dbReference>
<dbReference type="InterPro" id="IPR050110">
    <property type="entry name" value="Glyoxalase_II_hydrolase"/>
</dbReference>
<dbReference type="SMART" id="SM00849">
    <property type="entry name" value="Lactamase_B"/>
    <property type="match status" value="1"/>
</dbReference>
<dbReference type="OrthoDB" id="515692at2759"/>
<dbReference type="EMBL" id="OVEO01000004">
    <property type="protein sequence ID" value="SPQ95743.1"/>
    <property type="molecule type" value="Genomic_DNA"/>
</dbReference>
<protein>
    <recommendedName>
        <fullName evidence="5">hydroxyacylglutathione hydrolase</fullName>
        <ecNumber evidence="5">3.1.2.6</ecNumber>
    </recommendedName>
    <alternativeName>
        <fullName evidence="9">Glyoxalase II</fullName>
    </alternativeName>
</protein>
<accession>A0A0G4IUQ8</accession>
<evidence type="ECO:0000259" key="10">
    <source>
        <dbReference type="SMART" id="SM00849"/>
    </source>
</evidence>
<evidence type="ECO:0000256" key="9">
    <source>
        <dbReference type="ARBA" id="ARBA00031044"/>
    </source>
</evidence>
<dbReference type="OMA" id="CVWPGMR"/>
<evidence type="ECO:0000256" key="6">
    <source>
        <dbReference type="ARBA" id="ARBA00022723"/>
    </source>
</evidence>
<name>A0A0G4IUQ8_PLABS</name>
<dbReference type="STRING" id="37360.A0A0G4IUQ8"/>
<dbReference type="AlphaFoldDB" id="A0A0G4IUQ8"/>
<reference evidence="11 13" key="1">
    <citation type="submission" date="2015-02" db="EMBL/GenBank/DDBJ databases">
        <authorList>
            <person name="Chooi Y.-H."/>
        </authorList>
    </citation>
    <scope>NUCLEOTIDE SEQUENCE [LARGE SCALE GENOMIC DNA]</scope>
    <source>
        <strain evidence="11">E3</strain>
    </source>
</reference>
<gene>
    <name evidence="11" type="ORF">PBRA_007086</name>
    <name evidence="12" type="ORF">PLBR_LOCUS2958</name>
</gene>
<dbReference type="GO" id="GO:0046872">
    <property type="term" value="F:metal ion binding"/>
    <property type="evidence" value="ECO:0007669"/>
    <property type="project" value="UniProtKB-KW"/>
</dbReference>
<evidence type="ECO:0000313" key="14">
    <source>
        <dbReference type="Proteomes" id="UP000290189"/>
    </source>
</evidence>
<evidence type="ECO:0000256" key="5">
    <source>
        <dbReference type="ARBA" id="ARBA00011917"/>
    </source>
</evidence>
<dbReference type="Proteomes" id="UP000290189">
    <property type="component" value="Unassembled WGS sequence"/>
</dbReference>
<comment type="catalytic activity">
    <reaction evidence="1">
        <text>an S-(2-hydroxyacyl)glutathione + H2O = a 2-hydroxy carboxylate + glutathione + H(+)</text>
        <dbReference type="Rhea" id="RHEA:21864"/>
        <dbReference type="ChEBI" id="CHEBI:15377"/>
        <dbReference type="ChEBI" id="CHEBI:15378"/>
        <dbReference type="ChEBI" id="CHEBI:57925"/>
        <dbReference type="ChEBI" id="CHEBI:58896"/>
        <dbReference type="ChEBI" id="CHEBI:71261"/>
        <dbReference type="EC" id="3.1.2.6"/>
    </reaction>
</comment>
<dbReference type="Gene3D" id="3.60.15.10">
    <property type="entry name" value="Ribonuclease Z/Hydroxyacylglutathione hydrolase-like"/>
    <property type="match status" value="1"/>
</dbReference>
<organism evidence="11 13">
    <name type="scientific">Plasmodiophora brassicae</name>
    <name type="common">Clubroot disease agent</name>
    <dbReference type="NCBI Taxonomy" id="37360"/>
    <lineage>
        <taxon>Eukaryota</taxon>
        <taxon>Sar</taxon>
        <taxon>Rhizaria</taxon>
        <taxon>Endomyxa</taxon>
        <taxon>Phytomyxea</taxon>
        <taxon>Plasmodiophorida</taxon>
        <taxon>Plasmodiophoridae</taxon>
        <taxon>Plasmodiophora</taxon>
    </lineage>
</organism>
<evidence type="ECO:0000256" key="2">
    <source>
        <dbReference type="ARBA" id="ARBA00001947"/>
    </source>
</evidence>
<keyword evidence="7" id="KW-0378">Hydrolase</keyword>
<comment type="similarity">
    <text evidence="4">Belongs to the metallo-beta-lactamase superfamily. Glyoxalase II family.</text>
</comment>
<dbReference type="GO" id="GO:0019243">
    <property type="term" value="P:methylglyoxal catabolic process to D-lactate via S-lactoyl-glutathione"/>
    <property type="evidence" value="ECO:0007669"/>
    <property type="project" value="InterPro"/>
</dbReference>
<geneLocation type="mitochondrion" evidence="12"/>
<dbReference type="HAMAP" id="MF_01374">
    <property type="entry name" value="Glyoxalase_2"/>
    <property type="match status" value="1"/>
</dbReference>
<dbReference type="InterPro" id="IPR036866">
    <property type="entry name" value="RibonucZ/Hydroxyglut_hydro"/>
</dbReference>
<dbReference type="PANTHER" id="PTHR43705:SF1">
    <property type="entry name" value="HYDROXYACYLGLUTATHIONE HYDROLASE GLOB"/>
    <property type="match status" value="1"/>
</dbReference>